<keyword evidence="1" id="KW-0175">Coiled coil</keyword>
<accession>A0A5S3PM86</accession>
<feature type="chain" id="PRO_5024339866" evidence="4">
    <location>
        <begin position="23"/>
        <end position="337"/>
    </location>
</feature>
<keyword evidence="4" id="KW-0732">Signal</keyword>
<feature type="transmembrane region" description="Helical" evidence="3">
    <location>
        <begin position="106"/>
        <end position="129"/>
    </location>
</feature>
<feature type="signal peptide" evidence="4">
    <location>
        <begin position="1"/>
        <end position="22"/>
    </location>
</feature>
<protein>
    <submittedName>
        <fullName evidence="5">Uncharacterized protein</fullName>
    </submittedName>
</protein>
<evidence type="ECO:0000256" key="3">
    <source>
        <dbReference type="SAM" id="Phobius"/>
    </source>
</evidence>
<gene>
    <name evidence="5" type="ORF">FDT80_07555</name>
</gene>
<dbReference type="OrthoDB" id="7873743at2"/>
<feature type="coiled-coil region" evidence="1">
    <location>
        <begin position="64"/>
        <end position="91"/>
    </location>
</feature>
<keyword evidence="6" id="KW-1185">Reference proteome</keyword>
<feature type="region of interest" description="Disordered" evidence="2">
    <location>
        <begin position="32"/>
        <end position="52"/>
    </location>
</feature>
<keyword evidence="3" id="KW-0472">Membrane</keyword>
<evidence type="ECO:0000256" key="2">
    <source>
        <dbReference type="SAM" id="MobiDB-lite"/>
    </source>
</evidence>
<evidence type="ECO:0000313" key="5">
    <source>
        <dbReference type="EMBL" id="TMM55396.1"/>
    </source>
</evidence>
<sequence>MSFRTWLYVFAFGIALAASVAAQEVDPALKQQPVTESGQGDATNDSNEAAQPNVANSPEILAAIKGIEAAIRDLIAEEDQIETERQRKNESRDLNAQEAMAKWARWMFWATIGTAFVTLVGLILIGFTLRYTRKAAEHTEGMLIEAKATTLAAKESVTVTRKIGMSQVRPWIKCTIEMNAGLMANKGSLPFSLNVSVQNVGNGPATDTLYDVFLFESFGHSDEDAVAKLRDKMISRVETGHNRPSIIFPAESVSISRAENLIIDGSSIKSDAMGVVPAACAVAVYRIDGEKEWRCTASIFDIFVRGDVGLGHAFPMDGKAISAEGLNVVHRRNAIGT</sequence>
<evidence type="ECO:0000313" key="6">
    <source>
        <dbReference type="Proteomes" id="UP000309550"/>
    </source>
</evidence>
<comment type="caution">
    <text evidence="5">The sequence shown here is derived from an EMBL/GenBank/DDBJ whole genome shotgun (WGS) entry which is preliminary data.</text>
</comment>
<name>A0A5S3PM86_9RHOB</name>
<dbReference type="RefSeq" id="WP_138661565.1">
    <property type="nucleotide sequence ID" value="NZ_VANS01000001.1"/>
</dbReference>
<dbReference type="Proteomes" id="UP000309550">
    <property type="component" value="Unassembled WGS sequence"/>
</dbReference>
<evidence type="ECO:0000256" key="1">
    <source>
        <dbReference type="SAM" id="Coils"/>
    </source>
</evidence>
<organism evidence="5 6">
    <name type="scientific">Sulfitobacter sabulilitoris</name>
    <dbReference type="NCBI Taxonomy" id="2562655"/>
    <lineage>
        <taxon>Bacteria</taxon>
        <taxon>Pseudomonadati</taxon>
        <taxon>Pseudomonadota</taxon>
        <taxon>Alphaproteobacteria</taxon>
        <taxon>Rhodobacterales</taxon>
        <taxon>Roseobacteraceae</taxon>
        <taxon>Sulfitobacter</taxon>
    </lineage>
</organism>
<dbReference type="EMBL" id="VANS01000001">
    <property type="protein sequence ID" value="TMM55396.1"/>
    <property type="molecule type" value="Genomic_DNA"/>
</dbReference>
<keyword evidence="3" id="KW-1133">Transmembrane helix</keyword>
<evidence type="ECO:0000256" key="4">
    <source>
        <dbReference type="SAM" id="SignalP"/>
    </source>
</evidence>
<keyword evidence="3" id="KW-0812">Transmembrane</keyword>
<dbReference type="AlphaFoldDB" id="A0A5S3PM86"/>
<reference evidence="5 6" key="1">
    <citation type="submission" date="2019-05" db="EMBL/GenBank/DDBJ databases">
        <title>Sulfitobacter sabulilitoris sp. nov., isolated from a marine sand.</title>
        <authorList>
            <person name="Yoon J.-H."/>
        </authorList>
    </citation>
    <scope>NUCLEOTIDE SEQUENCE [LARGE SCALE GENOMIC DNA]</scope>
    <source>
        <strain evidence="5 6">HSMS-29</strain>
    </source>
</reference>
<proteinExistence type="predicted"/>